<gene>
    <name evidence="2" type="ORF">ccrud_05230</name>
</gene>
<keyword evidence="1" id="KW-0812">Transmembrane</keyword>
<name>A0A172QSN0_9CORY</name>
<dbReference type="EMBL" id="CP015622">
    <property type="protein sequence ID" value="ANE03672.1"/>
    <property type="molecule type" value="Genomic_DNA"/>
</dbReference>
<reference evidence="2 3" key="1">
    <citation type="submission" date="2016-05" db="EMBL/GenBank/DDBJ databases">
        <title>Complete genome sequence of Corynebacterium crudilactis, a new Corynebacterium species isolated from raw cow's milk.</title>
        <authorList>
            <person name="Christian R."/>
            <person name="Zimmermann J."/>
            <person name="Lipski A."/>
            <person name="Kalinowski J."/>
        </authorList>
    </citation>
    <scope>NUCLEOTIDE SEQUENCE [LARGE SCALE GENOMIC DNA]</scope>
    <source>
        <strain evidence="2 3">JZ16</strain>
    </source>
</reference>
<feature type="transmembrane region" description="Helical" evidence="1">
    <location>
        <begin position="125"/>
        <end position="144"/>
    </location>
</feature>
<evidence type="ECO:0000313" key="2">
    <source>
        <dbReference type="EMBL" id="ANE03672.1"/>
    </source>
</evidence>
<feature type="transmembrane region" description="Helical" evidence="1">
    <location>
        <begin position="70"/>
        <end position="88"/>
    </location>
</feature>
<dbReference type="Pfam" id="PF14808">
    <property type="entry name" value="TMEM164"/>
    <property type="match status" value="1"/>
</dbReference>
<dbReference type="OrthoDB" id="9813172at2"/>
<feature type="transmembrane region" description="Helical" evidence="1">
    <location>
        <begin position="17"/>
        <end position="35"/>
    </location>
</feature>
<keyword evidence="1" id="KW-1133">Transmembrane helix</keyword>
<dbReference type="Proteomes" id="UP000076929">
    <property type="component" value="Chromosome"/>
</dbReference>
<dbReference type="RefSeq" id="WP_066565171.1">
    <property type="nucleotide sequence ID" value="NZ_CP015622.1"/>
</dbReference>
<dbReference type="NCBIfam" id="TIGR02206">
    <property type="entry name" value="intg_mem_TP0381"/>
    <property type="match status" value="1"/>
</dbReference>
<feature type="transmembrane region" description="Helical" evidence="1">
    <location>
        <begin position="40"/>
        <end position="58"/>
    </location>
</feature>
<feature type="transmembrane region" description="Helical" evidence="1">
    <location>
        <begin position="156"/>
        <end position="179"/>
    </location>
</feature>
<evidence type="ECO:0008006" key="4">
    <source>
        <dbReference type="Google" id="ProtNLM"/>
    </source>
</evidence>
<dbReference type="AlphaFoldDB" id="A0A172QSN0"/>
<evidence type="ECO:0000313" key="3">
    <source>
        <dbReference type="Proteomes" id="UP000076929"/>
    </source>
</evidence>
<proteinExistence type="predicted"/>
<feature type="transmembrane region" description="Helical" evidence="1">
    <location>
        <begin position="199"/>
        <end position="221"/>
    </location>
</feature>
<dbReference type="KEGG" id="ccjz:ccrud_05230"/>
<accession>A0A172QSN0</accession>
<organism evidence="2 3">
    <name type="scientific">Corynebacterium crudilactis</name>
    <dbReference type="NCBI Taxonomy" id="1652495"/>
    <lineage>
        <taxon>Bacteria</taxon>
        <taxon>Bacillati</taxon>
        <taxon>Actinomycetota</taxon>
        <taxon>Actinomycetes</taxon>
        <taxon>Mycobacteriales</taxon>
        <taxon>Corynebacteriaceae</taxon>
        <taxon>Corynebacterium</taxon>
    </lineage>
</organism>
<keyword evidence="3" id="KW-1185">Reference proteome</keyword>
<dbReference type="InterPro" id="IPR011737">
    <property type="entry name" value="CHP02206_TP0381"/>
</dbReference>
<protein>
    <recommendedName>
        <fullName evidence="4">TIGR02206 family membrane protein</fullName>
    </recommendedName>
</protein>
<dbReference type="STRING" id="1652495.ccrud_05230"/>
<sequence length="237" mass="26421">MDNTIDLGAMPQYGVEHISMLIAVLVLSIAVVPLARRYNFASAFGWVLLSAAIFWMVWGFLPGNYSVEGSWPFHFSDALRVIAAIALITRARWAVSVTILWGTTINVMSLITPDLQYEQIPRLEFLMYWFLHIAVFIAAIMLVFSFGEKPGSSGVVVAFTVTISWGILCLVINTLLGTNYGYLSTEPESTSILALLGGWPFYIVAEVLILSVTWTLWSYLINKIPVSYRPKTRKDAA</sequence>
<keyword evidence="1" id="KW-0472">Membrane</keyword>
<feature type="transmembrane region" description="Helical" evidence="1">
    <location>
        <begin position="93"/>
        <end position="113"/>
    </location>
</feature>
<evidence type="ECO:0000256" key="1">
    <source>
        <dbReference type="SAM" id="Phobius"/>
    </source>
</evidence>